<accession>A0A2I7SF40</accession>
<dbReference type="KEGG" id="taj:C1A40_03025"/>
<sequence length="105" mass="11771">MRKLLLIFGLLAFFSCTSSEPNEANAKNAARSAIIQKVKNPTDLKFHHNEVISNLGYNTFQYQETINATNGFGGSIKKNAVVKVKWIKGDASEVSSWIIEDIYIY</sequence>
<proteinExistence type="predicted"/>
<gene>
    <name evidence="2" type="ORF">C1A40_03025</name>
</gene>
<dbReference type="OrthoDB" id="1202212at2"/>
<dbReference type="Proteomes" id="UP000236592">
    <property type="component" value="Chromosome"/>
</dbReference>
<reference evidence="3" key="1">
    <citation type="submission" date="2018-01" db="EMBL/GenBank/DDBJ databases">
        <title>Complete genome of Tamlana sp. UJ94.</title>
        <authorList>
            <person name="Jung J."/>
            <person name="Chung D."/>
            <person name="Bae S.S."/>
            <person name="Baek K."/>
        </authorList>
    </citation>
    <scope>NUCLEOTIDE SEQUENCE [LARGE SCALE GENOMIC DNA]</scope>
    <source>
        <strain evidence="3">UJ94</strain>
    </source>
</reference>
<dbReference type="AlphaFoldDB" id="A0A2I7SF40"/>
<evidence type="ECO:0000313" key="3">
    <source>
        <dbReference type="Proteomes" id="UP000236592"/>
    </source>
</evidence>
<feature type="chain" id="PRO_5014440317" evidence="1">
    <location>
        <begin position="25"/>
        <end position="105"/>
    </location>
</feature>
<keyword evidence="3" id="KW-1185">Reference proteome</keyword>
<organism evidence="2 3">
    <name type="scientific">Pseudotamlana carrageenivorans</name>
    <dbReference type="NCBI Taxonomy" id="2069432"/>
    <lineage>
        <taxon>Bacteria</taxon>
        <taxon>Pseudomonadati</taxon>
        <taxon>Bacteroidota</taxon>
        <taxon>Flavobacteriia</taxon>
        <taxon>Flavobacteriales</taxon>
        <taxon>Flavobacteriaceae</taxon>
        <taxon>Pseudotamlana</taxon>
    </lineage>
</organism>
<keyword evidence="1" id="KW-0732">Signal</keyword>
<dbReference type="RefSeq" id="WP_102994616.1">
    <property type="nucleotide sequence ID" value="NZ_CP025938.1"/>
</dbReference>
<evidence type="ECO:0000313" key="2">
    <source>
        <dbReference type="EMBL" id="AUS04508.1"/>
    </source>
</evidence>
<protein>
    <submittedName>
        <fullName evidence="2">Uncharacterized protein</fullName>
    </submittedName>
</protein>
<feature type="signal peptide" evidence="1">
    <location>
        <begin position="1"/>
        <end position="24"/>
    </location>
</feature>
<evidence type="ECO:0000256" key="1">
    <source>
        <dbReference type="SAM" id="SignalP"/>
    </source>
</evidence>
<dbReference type="PROSITE" id="PS51257">
    <property type="entry name" value="PROKAR_LIPOPROTEIN"/>
    <property type="match status" value="1"/>
</dbReference>
<name>A0A2I7SF40_9FLAO</name>
<dbReference type="EMBL" id="CP025938">
    <property type="protein sequence ID" value="AUS04508.1"/>
    <property type="molecule type" value="Genomic_DNA"/>
</dbReference>